<dbReference type="InterPro" id="IPR011333">
    <property type="entry name" value="SKP1/BTB/POZ_sf"/>
</dbReference>
<feature type="domain" description="BTB" evidence="2">
    <location>
        <begin position="97"/>
        <end position="145"/>
    </location>
</feature>
<organism evidence="3 4">
    <name type="scientific">Coptis chinensis</name>
    <dbReference type="NCBI Taxonomy" id="261450"/>
    <lineage>
        <taxon>Eukaryota</taxon>
        <taxon>Viridiplantae</taxon>
        <taxon>Streptophyta</taxon>
        <taxon>Embryophyta</taxon>
        <taxon>Tracheophyta</taxon>
        <taxon>Spermatophyta</taxon>
        <taxon>Magnoliopsida</taxon>
        <taxon>Ranunculales</taxon>
        <taxon>Ranunculaceae</taxon>
        <taxon>Coptidoideae</taxon>
        <taxon>Coptis</taxon>
    </lineage>
</organism>
<sequence>MNKNSPFYAVKAKVIGPSCDSTRIKRECYSPRPTVRPSLRRSLAVYCFPKSGAPVASLLQEDCSRHCLLSSCPAHPTIGHRHGRRVEENPMECNTQTSRSPVFKAMLENEMEESISGTIKISEVTYDALHSFVQFLYTAEVSLDEQMACDLLALAEKYQVKHLKSHCENILTSKLNAENVFMCFAFSS</sequence>
<dbReference type="AlphaFoldDB" id="A0A835LK52"/>
<evidence type="ECO:0000256" key="1">
    <source>
        <dbReference type="ARBA" id="ARBA00004906"/>
    </source>
</evidence>
<dbReference type="SUPFAM" id="SSF54695">
    <property type="entry name" value="POZ domain"/>
    <property type="match status" value="1"/>
</dbReference>
<name>A0A835LK52_9MAGN</name>
<dbReference type="OrthoDB" id="6359816at2759"/>
<evidence type="ECO:0000313" key="3">
    <source>
        <dbReference type="EMBL" id="KAF9590276.1"/>
    </source>
</evidence>
<comment type="pathway">
    <text evidence="1">Protein modification; protein ubiquitination.</text>
</comment>
<dbReference type="InterPro" id="IPR000210">
    <property type="entry name" value="BTB/POZ_dom"/>
</dbReference>
<dbReference type="Proteomes" id="UP000631114">
    <property type="component" value="Unassembled WGS sequence"/>
</dbReference>
<dbReference type="PANTHER" id="PTHR24413">
    <property type="entry name" value="SPECKLE-TYPE POZ PROTEIN"/>
    <property type="match status" value="1"/>
</dbReference>
<dbReference type="EMBL" id="JADFTS010000009">
    <property type="protein sequence ID" value="KAF9590276.1"/>
    <property type="molecule type" value="Genomic_DNA"/>
</dbReference>
<gene>
    <name evidence="3" type="ORF">IFM89_032284</name>
</gene>
<evidence type="ECO:0000313" key="4">
    <source>
        <dbReference type="Proteomes" id="UP000631114"/>
    </source>
</evidence>
<reference evidence="3 4" key="1">
    <citation type="submission" date="2020-10" db="EMBL/GenBank/DDBJ databases">
        <title>The Coptis chinensis genome and diversification of protoberbering-type alkaloids.</title>
        <authorList>
            <person name="Wang B."/>
            <person name="Shu S."/>
            <person name="Song C."/>
            <person name="Liu Y."/>
        </authorList>
    </citation>
    <scope>NUCLEOTIDE SEQUENCE [LARGE SCALE GENOMIC DNA]</scope>
    <source>
        <strain evidence="3">HL-2020</strain>
        <tissue evidence="3">Leaf</tissue>
    </source>
</reference>
<proteinExistence type="predicted"/>
<comment type="caution">
    <text evidence="3">The sequence shown here is derived from an EMBL/GenBank/DDBJ whole genome shotgun (WGS) entry which is preliminary data.</text>
</comment>
<dbReference type="PROSITE" id="PS50097">
    <property type="entry name" value="BTB"/>
    <property type="match status" value="1"/>
</dbReference>
<dbReference type="Pfam" id="PF00651">
    <property type="entry name" value="BTB"/>
    <property type="match status" value="1"/>
</dbReference>
<evidence type="ECO:0000259" key="2">
    <source>
        <dbReference type="PROSITE" id="PS50097"/>
    </source>
</evidence>
<dbReference type="SMART" id="SM00225">
    <property type="entry name" value="BTB"/>
    <property type="match status" value="1"/>
</dbReference>
<protein>
    <recommendedName>
        <fullName evidence="2">BTB domain-containing protein</fullName>
    </recommendedName>
</protein>
<dbReference type="Gene3D" id="3.30.710.10">
    <property type="entry name" value="Potassium Channel Kv1.1, Chain A"/>
    <property type="match status" value="1"/>
</dbReference>
<keyword evidence="4" id="KW-1185">Reference proteome</keyword>
<accession>A0A835LK52</accession>